<evidence type="ECO:0000313" key="2">
    <source>
        <dbReference type="Proteomes" id="UP000308600"/>
    </source>
</evidence>
<name>A0ACD2ZXN5_9AGAR</name>
<dbReference type="EMBL" id="ML209609">
    <property type="protein sequence ID" value="TFK58139.1"/>
    <property type="molecule type" value="Genomic_DNA"/>
</dbReference>
<evidence type="ECO:0000313" key="1">
    <source>
        <dbReference type="EMBL" id="TFK58139.1"/>
    </source>
</evidence>
<dbReference type="Proteomes" id="UP000308600">
    <property type="component" value="Unassembled WGS sequence"/>
</dbReference>
<proteinExistence type="predicted"/>
<keyword evidence="2" id="KW-1185">Reference proteome</keyword>
<protein>
    <submittedName>
        <fullName evidence="1">Uncharacterized protein</fullName>
    </submittedName>
</protein>
<reference evidence="1 2" key="1">
    <citation type="journal article" date="2019" name="Nat. Ecol. Evol.">
        <title>Megaphylogeny resolves global patterns of mushroom evolution.</title>
        <authorList>
            <person name="Varga T."/>
            <person name="Krizsan K."/>
            <person name="Foldi C."/>
            <person name="Dima B."/>
            <person name="Sanchez-Garcia M."/>
            <person name="Sanchez-Ramirez S."/>
            <person name="Szollosi G.J."/>
            <person name="Szarkandi J.G."/>
            <person name="Papp V."/>
            <person name="Albert L."/>
            <person name="Andreopoulos W."/>
            <person name="Angelini C."/>
            <person name="Antonin V."/>
            <person name="Barry K.W."/>
            <person name="Bougher N.L."/>
            <person name="Buchanan P."/>
            <person name="Buyck B."/>
            <person name="Bense V."/>
            <person name="Catcheside P."/>
            <person name="Chovatia M."/>
            <person name="Cooper J."/>
            <person name="Damon W."/>
            <person name="Desjardin D."/>
            <person name="Finy P."/>
            <person name="Geml J."/>
            <person name="Haridas S."/>
            <person name="Hughes K."/>
            <person name="Justo A."/>
            <person name="Karasinski D."/>
            <person name="Kautmanova I."/>
            <person name="Kiss B."/>
            <person name="Kocsube S."/>
            <person name="Kotiranta H."/>
            <person name="LaButti K.M."/>
            <person name="Lechner B.E."/>
            <person name="Liimatainen K."/>
            <person name="Lipzen A."/>
            <person name="Lukacs Z."/>
            <person name="Mihaltcheva S."/>
            <person name="Morgado L.N."/>
            <person name="Niskanen T."/>
            <person name="Noordeloos M.E."/>
            <person name="Ohm R.A."/>
            <person name="Ortiz-Santana B."/>
            <person name="Ovrebo C."/>
            <person name="Racz N."/>
            <person name="Riley R."/>
            <person name="Savchenko A."/>
            <person name="Shiryaev A."/>
            <person name="Soop K."/>
            <person name="Spirin V."/>
            <person name="Szebenyi C."/>
            <person name="Tomsovsky M."/>
            <person name="Tulloss R.E."/>
            <person name="Uehling J."/>
            <person name="Grigoriev I.V."/>
            <person name="Vagvolgyi C."/>
            <person name="Papp T."/>
            <person name="Martin F.M."/>
            <person name="Miettinen O."/>
            <person name="Hibbett D.S."/>
            <person name="Nagy L.G."/>
        </authorList>
    </citation>
    <scope>NUCLEOTIDE SEQUENCE [LARGE SCALE GENOMIC DNA]</scope>
    <source>
        <strain evidence="1 2">NL-1719</strain>
    </source>
</reference>
<accession>A0ACD2ZXN5</accession>
<sequence length="130" mass="13818">MCRLPTRPTTPSCPKHVSPACDHAFTTSGHLARHSHTHIPGLPLDLPLRALSSPPLNLLGARVYNHHLILPDSFQGPLAQASDRTPPRGRSSSLPQSFAAIFAIGSFFGTIFPPASAPGLQKSMVIALSI</sequence>
<gene>
    <name evidence="1" type="ORF">BDN72DRAFT_907041</name>
</gene>
<organism evidence="1 2">
    <name type="scientific">Pluteus cervinus</name>
    <dbReference type="NCBI Taxonomy" id="181527"/>
    <lineage>
        <taxon>Eukaryota</taxon>
        <taxon>Fungi</taxon>
        <taxon>Dikarya</taxon>
        <taxon>Basidiomycota</taxon>
        <taxon>Agaricomycotina</taxon>
        <taxon>Agaricomycetes</taxon>
        <taxon>Agaricomycetidae</taxon>
        <taxon>Agaricales</taxon>
        <taxon>Pluteineae</taxon>
        <taxon>Pluteaceae</taxon>
        <taxon>Pluteus</taxon>
    </lineage>
</organism>